<sequence>MYDTYEEVEKLGVRDPEFTDYLKENGIETITDFSQLPGLDASSGNAAHDPGYEIDVPMRDGYLNPLRVHKPKNPPANGKSALVVMIYGGGFVMGDNTQMSPFSRALNQLHGATAVNLTYRLAPANPFPAAPNDVWDNLKWIVENTDKLGADPSAGFIIAGGSAGGNLAAVSAQKWIDQKLEPRITGLYLAIPVIFDEENVPEEYKKLWFSRRQNADALVLNGAAVDGILAAYAPDRSSPDWSPMNVKNHSTGFPPVYISVCGADPLRDDGLVYARILRDKGTEVKMDVSPGLPHGHVMFKGLKSGSKSNIDGAKAFGWLLGDEKTTDEILAVIPEGNLDQA</sequence>
<keyword evidence="1 3" id="KW-0378">Hydrolase</keyword>
<protein>
    <submittedName>
        <fullName evidence="3">Alpha/beta hydrolase fold-3</fullName>
    </submittedName>
</protein>
<dbReference type="EMBL" id="WWBZ02000001">
    <property type="protein sequence ID" value="KAF4313681.1"/>
    <property type="molecule type" value="Genomic_DNA"/>
</dbReference>
<keyword evidence="4" id="KW-1185">Reference proteome</keyword>
<dbReference type="AlphaFoldDB" id="A0A8H4J6K5"/>
<dbReference type="Proteomes" id="UP000572817">
    <property type="component" value="Unassembled WGS sequence"/>
</dbReference>
<name>A0A8H4J6K5_9PEZI</name>
<dbReference type="GO" id="GO:0016787">
    <property type="term" value="F:hydrolase activity"/>
    <property type="evidence" value="ECO:0007669"/>
    <property type="project" value="UniProtKB-KW"/>
</dbReference>
<dbReference type="InterPro" id="IPR013094">
    <property type="entry name" value="AB_hydrolase_3"/>
</dbReference>
<dbReference type="Pfam" id="PF07859">
    <property type="entry name" value="Abhydrolase_3"/>
    <property type="match status" value="1"/>
</dbReference>
<evidence type="ECO:0000313" key="4">
    <source>
        <dbReference type="Proteomes" id="UP000572817"/>
    </source>
</evidence>
<evidence type="ECO:0000256" key="1">
    <source>
        <dbReference type="ARBA" id="ARBA00022801"/>
    </source>
</evidence>
<dbReference type="InterPro" id="IPR029058">
    <property type="entry name" value="AB_hydrolase_fold"/>
</dbReference>
<dbReference type="InterPro" id="IPR050300">
    <property type="entry name" value="GDXG_lipolytic_enzyme"/>
</dbReference>
<reference evidence="3" key="1">
    <citation type="submission" date="2020-04" db="EMBL/GenBank/DDBJ databases">
        <title>Genome Assembly and Annotation of Botryosphaeria dothidea sdau 11-99, a Latent Pathogen of Apple Fruit Ring Rot in China.</title>
        <authorList>
            <person name="Yu C."/>
            <person name="Diao Y."/>
            <person name="Lu Q."/>
            <person name="Zhao J."/>
            <person name="Cui S."/>
            <person name="Peng C."/>
            <person name="He B."/>
            <person name="Liu H."/>
        </authorList>
    </citation>
    <scope>NUCLEOTIDE SEQUENCE [LARGE SCALE GENOMIC DNA]</scope>
    <source>
        <strain evidence="3">Sdau11-99</strain>
    </source>
</reference>
<dbReference type="PANTHER" id="PTHR48081">
    <property type="entry name" value="AB HYDROLASE SUPERFAMILY PROTEIN C4A8.06C"/>
    <property type="match status" value="1"/>
</dbReference>
<evidence type="ECO:0000313" key="3">
    <source>
        <dbReference type="EMBL" id="KAF4313681.1"/>
    </source>
</evidence>
<dbReference type="PANTHER" id="PTHR48081:SF8">
    <property type="entry name" value="ALPHA_BETA HYDROLASE FOLD-3 DOMAIN-CONTAINING PROTEIN-RELATED"/>
    <property type="match status" value="1"/>
</dbReference>
<dbReference type="SUPFAM" id="SSF53474">
    <property type="entry name" value="alpha/beta-Hydrolases"/>
    <property type="match status" value="1"/>
</dbReference>
<organism evidence="3 4">
    <name type="scientific">Botryosphaeria dothidea</name>
    <dbReference type="NCBI Taxonomy" id="55169"/>
    <lineage>
        <taxon>Eukaryota</taxon>
        <taxon>Fungi</taxon>
        <taxon>Dikarya</taxon>
        <taxon>Ascomycota</taxon>
        <taxon>Pezizomycotina</taxon>
        <taxon>Dothideomycetes</taxon>
        <taxon>Dothideomycetes incertae sedis</taxon>
        <taxon>Botryosphaeriales</taxon>
        <taxon>Botryosphaeriaceae</taxon>
        <taxon>Botryosphaeria</taxon>
    </lineage>
</organism>
<proteinExistence type="predicted"/>
<gene>
    <name evidence="3" type="ORF">GTA08_BOTSDO00895</name>
</gene>
<dbReference type="Gene3D" id="3.40.50.1820">
    <property type="entry name" value="alpha/beta hydrolase"/>
    <property type="match status" value="1"/>
</dbReference>
<feature type="domain" description="Alpha/beta hydrolase fold-3" evidence="2">
    <location>
        <begin position="83"/>
        <end position="296"/>
    </location>
</feature>
<evidence type="ECO:0000259" key="2">
    <source>
        <dbReference type="Pfam" id="PF07859"/>
    </source>
</evidence>
<dbReference type="OrthoDB" id="408631at2759"/>
<comment type="caution">
    <text evidence="3">The sequence shown here is derived from an EMBL/GenBank/DDBJ whole genome shotgun (WGS) entry which is preliminary data.</text>
</comment>
<accession>A0A8H4J6K5</accession>